<name>A0A1F4TSA3_UNCSA</name>
<dbReference type="PANTHER" id="PTHR42979:SF1">
    <property type="entry name" value="3-ISOPROPYLMALATE DEHYDROGENASE"/>
    <property type="match status" value="1"/>
</dbReference>
<keyword evidence="6" id="KW-0520">NAD</keyword>
<keyword evidence="1" id="KW-0432">Leucine biosynthesis</keyword>
<comment type="caution">
    <text evidence="9">The sequence shown here is derived from an EMBL/GenBank/DDBJ whole genome shotgun (WGS) entry which is preliminary data.</text>
</comment>
<keyword evidence="2" id="KW-0028">Amino-acid biosynthesis</keyword>
<dbReference type="GO" id="GO:0009098">
    <property type="term" value="P:L-leucine biosynthetic process"/>
    <property type="evidence" value="ECO:0007669"/>
    <property type="project" value="UniProtKB-KW"/>
</dbReference>
<dbReference type="GO" id="GO:0003862">
    <property type="term" value="F:3-isopropylmalate dehydrogenase activity"/>
    <property type="evidence" value="ECO:0007669"/>
    <property type="project" value="InterPro"/>
</dbReference>
<keyword evidence="5" id="KW-0560">Oxidoreductase</keyword>
<keyword evidence="4" id="KW-0460">Magnesium</keyword>
<evidence type="ECO:0000313" key="9">
    <source>
        <dbReference type="EMBL" id="OGC35440.1"/>
    </source>
</evidence>
<evidence type="ECO:0000256" key="4">
    <source>
        <dbReference type="ARBA" id="ARBA00022842"/>
    </source>
</evidence>
<protein>
    <recommendedName>
        <fullName evidence="8">Isopropylmalate dehydrogenase-like domain-containing protein</fullName>
    </recommendedName>
</protein>
<dbReference type="SMART" id="SM01329">
    <property type="entry name" value="Iso_dh"/>
    <property type="match status" value="1"/>
</dbReference>
<organism evidence="9 10">
    <name type="scientific">candidate division WOR-1 bacterium RIFOXYC2_FULL_41_25</name>
    <dbReference type="NCBI Taxonomy" id="1802586"/>
    <lineage>
        <taxon>Bacteria</taxon>
        <taxon>Bacillati</taxon>
        <taxon>Saganbacteria</taxon>
    </lineage>
</organism>
<proteinExistence type="predicted"/>
<gene>
    <name evidence="9" type="ORF">A2462_03040</name>
</gene>
<evidence type="ECO:0000259" key="8">
    <source>
        <dbReference type="SMART" id="SM01329"/>
    </source>
</evidence>
<sequence length="385" mass="41676">MKTVKIALVKGDGSGPEMMEQAVVVVKKAAALDGFNLEFIDTPMGWNAYDKFGDTLPAQSFSTAKELGLIFFGGVGDFKHDNTIGKEKPELKPESRALLAIRKDLGLLLNFRPMVYYKELAHLANVKPEVIPAEGVKQIWIRFLLEDSYFGNTDLISNLSAEAQLSLGAKLKKDVTGTEELVADIAYYRRATIEKYFRAAFKYARQVKLSLISIDKANVMARYEYWRKIVTELHQKEFADVTLVHQLVDSANSLLFSPAKLNGVIACGNEHGDILSDGAAAALGSMGMMASSAINPDTGAAMFESGAGTAPTLAGQDKANPLGRILTGALMLRHIGAEKGAAAIEKAVNQVLLDGYRTGDLFGQNDDKVKLVGTRKMGELVLAGL</sequence>
<dbReference type="GO" id="GO:0005829">
    <property type="term" value="C:cytosol"/>
    <property type="evidence" value="ECO:0007669"/>
    <property type="project" value="TreeGrafter"/>
</dbReference>
<dbReference type="EMBL" id="MEUI01000001">
    <property type="protein sequence ID" value="OGC35440.1"/>
    <property type="molecule type" value="Genomic_DNA"/>
</dbReference>
<dbReference type="AlphaFoldDB" id="A0A1F4TSA3"/>
<dbReference type="Gene3D" id="3.40.718.10">
    <property type="entry name" value="Isopropylmalate Dehydrogenase"/>
    <property type="match status" value="1"/>
</dbReference>
<evidence type="ECO:0000256" key="7">
    <source>
        <dbReference type="ARBA" id="ARBA00023304"/>
    </source>
</evidence>
<accession>A0A1F4TSA3</accession>
<dbReference type="Pfam" id="PF00180">
    <property type="entry name" value="Iso_dh"/>
    <property type="match status" value="1"/>
</dbReference>
<evidence type="ECO:0000256" key="3">
    <source>
        <dbReference type="ARBA" id="ARBA00022723"/>
    </source>
</evidence>
<evidence type="ECO:0000256" key="5">
    <source>
        <dbReference type="ARBA" id="ARBA00023002"/>
    </source>
</evidence>
<dbReference type="SUPFAM" id="SSF53659">
    <property type="entry name" value="Isocitrate/Isopropylmalate dehydrogenase-like"/>
    <property type="match status" value="1"/>
</dbReference>
<evidence type="ECO:0000256" key="1">
    <source>
        <dbReference type="ARBA" id="ARBA00022430"/>
    </source>
</evidence>
<evidence type="ECO:0000256" key="6">
    <source>
        <dbReference type="ARBA" id="ARBA00023027"/>
    </source>
</evidence>
<keyword evidence="7" id="KW-0100">Branched-chain amino acid biosynthesis</keyword>
<dbReference type="PANTHER" id="PTHR42979">
    <property type="entry name" value="3-ISOPROPYLMALATE DEHYDROGENASE"/>
    <property type="match status" value="1"/>
</dbReference>
<feature type="domain" description="Isopropylmalate dehydrogenase-like" evidence="8">
    <location>
        <begin position="5"/>
        <end position="381"/>
    </location>
</feature>
<evidence type="ECO:0000256" key="2">
    <source>
        <dbReference type="ARBA" id="ARBA00022605"/>
    </source>
</evidence>
<dbReference type="InterPro" id="IPR004429">
    <property type="entry name" value="Isopropylmalate_DH"/>
</dbReference>
<dbReference type="InterPro" id="IPR024084">
    <property type="entry name" value="IsoPropMal-DH-like_dom"/>
</dbReference>
<reference evidence="9 10" key="1">
    <citation type="journal article" date="2016" name="Nat. Commun.">
        <title>Thousands of microbial genomes shed light on interconnected biogeochemical processes in an aquifer system.</title>
        <authorList>
            <person name="Anantharaman K."/>
            <person name="Brown C.T."/>
            <person name="Hug L.A."/>
            <person name="Sharon I."/>
            <person name="Castelle C.J."/>
            <person name="Probst A.J."/>
            <person name="Thomas B.C."/>
            <person name="Singh A."/>
            <person name="Wilkins M.J."/>
            <person name="Karaoz U."/>
            <person name="Brodie E.L."/>
            <person name="Williams K.H."/>
            <person name="Hubbard S.S."/>
            <person name="Banfield J.F."/>
        </authorList>
    </citation>
    <scope>NUCLEOTIDE SEQUENCE [LARGE SCALE GENOMIC DNA]</scope>
</reference>
<dbReference type="Proteomes" id="UP000177309">
    <property type="component" value="Unassembled WGS sequence"/>
</dbReference>
<keyword evidence="3" id="KW-0479">Metal-binding</keyword>
<dbReference type="GO" id="GO:0046872">
    <property type="term" value="F:metal ion binding"/>
    <property type="evidence" value="ECO:0007669"/>
    <property type="project" value="UniProtKB-KW"/>
</dbReference>
<evidence type="ECO:0000313" key="10">
    <source>
        <dbReference type="Proteomes" id="UP000177309"/>
    </source>
</evidence>